<evidence type="ECO:0000313" key="1">
    <source>
        <dbReference type="EnsemblMetazoa" id="GBRI044831-PA"/>
    </source>
</evidence>
<dbReference type="PROSITE" id="PS51257">
    <property type="entry name" value="PROKAR_LIPOPROTEIN"/>
    <property type="match status" value="1"/>
</dbReference>
<dbReference type="Proteomes" id="UP000091820">
    <property type="component" value="Unassembled WGS sequence"/>
</dbReference>
<proteinExistence type="predicted"/>
<keyword evidence="2" id="KW-1185">Reference proteome</keyword>
<evidence type="ECO:0000313" key="2">
    <source>
        <dbReference type="Proteomes" id="UP000091820"/>
    </source>
</evidence>
<dbReference type="VEuPathDB" id="VectorBase:GBRI044831"/>
<reference evidence="1" key="2">
    <citation type="submission" date="2020-05" db="UniProtKB">
        <authorList>
            <consortium name="EnsemblMetazoa"/>
        </authorList>
    </citation>
    <scope>IDENTIFICATION</scope>
    <source>
        <strain evidence="1">IAEA</strain>
    </source>
</reference>
<organism evidence="1 2">
    <name type="scientific">Glossina brevipalpis</name>
    <dbReference type="NCBI Taxonomy" id="37001"/>
    <lineage>
        <taxon>Eukaryota</taxon>
        <taxon>Metazoa</taxon>
        <taxon>Ecdysozoa</taxon>
        <taxon>Arthropoda</taxon>
        <taxon>Hexapoda</taxon>
        <taxon>Insecta</taxon>
        <taxon>Pterygota</taxon>
        <taxon>Neoptera</taxon>
        <taxon>Endopterygota</taxon>
        <taxon>Diptera</taxon>
        <taxon>Brachycera</taxon>
        <taxon>Muscomorpha</taxon>
        <taxon>Hippoboscoidea</taxon>
        <taxon>Glossinidae</taxon>
        <taxon>Glossina</taxon>
    </lineage>
</organism>
<accession>A0A1A9X5E1</accession>
<dbReference type="EnsemblMetazoa" id="GBRI044831-RA">
    <property type="protein sequence ID" value="GBRI044831-PA"/>
    <property type="gene ID" value="GBRI044831"/>
</dbReference>
<sequence>MKMITKEFGNDYWLILQHLLSSCKYDRVSSIPLCLGNQVHSLPQLKIACMHVFVQAARICIHKWHPDINVVSRSKLQTAKPTKYISTTWLDIIKRGMVASNVIKRTTKPLLALLKAVTDYAAINKLQLAEQSSYVEQK</sequence>
<reference evidence="2" key="1">
    <citation type="submission" date="2014-03" db="EMBL/GenBank/DDBJ databases">
        <authorList>
            <person name="Aksoy S."/>
            <person name="Warren W."/>
            <person name="Wilson R.K."/>
        </authorList>
    </citation>
    <scope>NUCLEOTIDE SEQUENCE [LARGE SCALE GENOMIC DNA]</scope>
    <source>
        <strain evidence="2">IAEA</strain>
    </source>
</reference>
<dbReference type="AlphaFoldDB" id="A0A1A9X5E1"/>
<name>A0A1A9X5E1_9MUSC</name>
<protein>
    <submittedName>
        <fullName evidence="1">Uncharacterized protein</fullName>
    </submittedName>
</protein>